<dbReference type="Proteomes" id="UP001596472">
    <property type="component" value="Unassembled WGS sequence"/>
</dbReference>
<dbReference type="RefSeq" id="WP_379708098.1">
    <property type="nucleotide sequence ID" value="NZ_JBHTBS010000001.1"/>
</dbReference>
<name>A0ABW2L2B8_9BACT</name>
<sequence>MKSVSKSQQRSAREALAAKRGEVKASSLRGASKQMHASMPKSELEKISSSPRRKPALSGRGRARANTTWMI</sequence>
<reference evidence="3" key="1">
    <citation type="journal article" date="2019" name="Int. J. Syst. Evol. Microbiol.">
        <title>The Global Catalogue of Microorganisms (GCM) 10K type strain sequencing project: providing services to taxonomists for standard genome sequencing and annotation.</title>
        <authorList>
            <consortium name="The Broad Institute Genomics Platform"/>
            <consortium name="The Broad Institute Genome Sequencing Center for Infectious Disease"/>
            <person name="Wu L."/>
            <person name="Ma J."/>
        </authorList>
    </citation>
    <scope>NUCLEOTIDE SEQUENCE [LARGE SCALE GENOMIC DNA]</scope>
    <source>
        <strain evidence="3">CGMCC 4.1467</strain>
    </source>
</reference>
<feature type="compositionally biased region" description="Basic and acidic residues" evidence="1">
    <location>
        <begin position="11"/>
        <end position="23"/>
    </location>
</feature>
<evidence type="ECO:0000313" key="2">
    <source>
        <dbReference type="EMBL" id="MFC7335710.1"/>
    </source>
</evidence>
<evidence type="ECO:0000256" key="1">
    <source>
        <dbReference type="SAM" id="MobiDB-lite"/>
    </source>
</evidence>
<organism evidence="2 3">
    <name type="scientific">Haloferula chungangensis</name>
    <dbReference type="NCBI Taxonomy" id="1048331"/>
    <lineage>
        <taxon>Bacteria</taxon>
        <taxon>Pseudomonadati</taxon>
        <taxon>Verrucomicrobiota</taxon>
        <taxon>Verrucomicrobiia</taxon>
        <taxon>Verrucomicrobiales</taxon>
        <taxon>Verrucomicrobiaceae</taxon>
        <taxon>Haloferula</taxon>
    </lineage>
</organism>
<protein>
    <submittedName>
        <fullName evidence="2">DUF3008 family protein</fullName>
    </submittedName>
</protein>
<gene>
    <name evidence="2" type="ORF">ACFQY0_00860</name>
</gene>
<keyword evidence="3" id="KW-1185">Reference proteome</keyword>
<feature type="compositionally biased region" description="Polar residues" evidence="1">
    <location>
        <begin position="1"/>
        <end position="10"/>
    </location>
</feature>
<proteinExistence type="predicted"/>
<evidence type="ECO:0000313" key="3">
    <source>
        <dbReference type="Proteomes" id="UP001596472"/>
    </source>
</evidence>
<dbReference type="Pfam" id="PF11450">
    <property type="entry name" value="DUF3008"/>
    <property type="match status" value="1"/>
</dbReference>
<dbReference type="InterPro" id="IPR021553">
    <property type="entry name" value="DUF3008"/>
</dbReference>
<feature type="region of interest" description="Disordered" evidence="1">
    <location>
        <begin position="1"/>
        <end position="71"/>
    </location>
</feature>
<accession>A0ABW2L2B8</accession>
<comment type="caution">
    <text evidence="2">The sequence shown here is derived from an EMBL/GenBank/DDBJ whole genome shotgun (WGS) entry which is preliminary data.</text>
</comment>
<dbReference type="EMBL" id="JBHTBS010000001">
    <property type="protein sequence ID" value="MFC7335710.1"/>
    <property type="molecule type" value="Genomic_DNA"/>
</dbReference>